<dbReference type="Gene3D" id="3.40.50.970">
    <property type="match status" value="2"/>
</dbReference>
<dbReference type="SUPFAM" id="SSF52518">
    <property type="entry name" value="Thiamin diphosphate-binding fold (THDP-binding)"/>
    <property type="match status" value="2"/>
</dbReference>
<dbReference type="Pfam" id="PF02776">
    <property type="entry name" value="TPP_enzyme_N"/>
    <property type="match status" value="1"/>
</dbReference>
<dbReference type="STRING" id="1391654.AKJ09_02591"/>
<dbReference type="GO" id="GO:0005948">
    <property type="term" value="C:acetolactate synthase complex"/>
    <property type="evidence" value="ECO:0007669"/>
    <property type="project" value="TreeGrafter"/>
</dbReference>
<dbReference type="EMBL" id="CP012333">
    <property type="protein sequence ID" value="AKU95927.1"/>
    <property type="molecule type" value="Genomic_DNA"/>
</dbReference>
<keyword evidence="9" id="KW-1185">Reference proteome</keyword>
<proteinExistence type="inferred from homology"/>
<dbReference type="InterPro" id="IPR029061">
    <property type="entry name" value="THDP-binding"/>
</dbReference>
<evidence type="ECO:0000259" key="6">
    <source>
        <dbReference type="Pfam" id="PF02775"/>
    </source>
</evidence>
<dbReference type="Pfam" id="PF00205">
    <property type="entry name" value="TPP_enzyme_M"/>
    <property type="match status" value="1"/>
</dbReference>
<dbReference type="PANTHER" id="PTHR18968:SF13">
    <property type="entry name" value="ACETOLACTATE SYNTHASE CATALYTIC SUBUNIT, MITOCHONDRIAL"/>
    <property type="match status" value="1"/>
</dbReference>
<dbReference type="OrthoDB" id="2254214at2"/>
<dbReference type="GO" id="GO:0009099">
    <property type="term" value="P:L-valine biosynthetic process"/>
    <property type="evidence" value="ECO:0007669"/>
    <property type="project" value="TreeGrafter"/>
</dbReference>
<evidence type="ECO:0000259" key="7">
    <source>
        <dbReference type="Pfam" id="PF02776"/>
    </source>
</evidence>
<dbReference type="SUPFAM" id="SSF52467">
    <property type="entry name" value="DHS-like NAD/FAD-binding domain"/>
    <property type="match status" value="1"/>
</dbReference>
<accession>A0A0K1PQX5</accession>
<evidence type="ECO:0000313" key="8">
    <source>
        <dbReference type="EMBL" id="AKU95927.1"/>
    </source>
</evidence>
<dbReference type="InterPro" id="IPR000399">
    <property type="entry name" value="TPP-bd_CS"/>
</dbReference>
<dbReference type="CDD" id="cd07035">
    <property type="entry name" value="TPP_PYR_POX_like"/>
    <property type="match status" value="1"/>
</dbReference>
<dbReference type="PANTHER" id="PTHR18968">
    <property type="entry name" value="THIAMINE PYROPHOSPHATE ENZYMES"/>
    <property type="match status" value="1"/>
</dbReference>
<name>A0A0K1PQX5_9BACT</name>
<dbReference type="InterPro" id="IPR012001">
    <property type="entry name" value="Thiamin_PyroP_enz_TPP-bd_dom"/>
</dbReference>
<protein>
    <submittedName>
        <fullName evidence="8">Acetolactate synthase large subunit</fullName>
    </submittedName>
</protein>
<evidence type="ECO:0000256" key="1">
    <source>
        <dbReference type="ARBA" id="ARBA00001964"/>
    </source>
</evidence>
<dbReference type="KEGG" id="llu:AKJ09_02591"/>
<dbReference type="Gene3D" id="3.40.50.1220">
    <property type="entry name" value="TPP-binding domain"/>
    <property type="match status" value="1"/>
</dbReference>
<feature type="domain" description="Thiamine pyrophosphate enzyme TPP-binding" evidence="6">
    <location>
        <begin position="412"/>
        <end position="561"/>
    </location>
</feature>
<dbReference type="AlphaFoldDB" id="A0A0K1PQX5"/>
<dbReference type="InterPro" id="IPR045229">
    <property type="entry name" value="TPP_enz"/>
</dbReference>
<reference evidence="8 9" key="1">
    <citation type="submission" date="2015-08" db="EMBL/GenBank/DDBJ databases">
        <authorList>
            <person name="Babu N.S."/>
            <person name="Beckwith C.J."/>
            <person name="Beseler K.G."/>
            <person name="Brison A."/>
            <person name="Carone J.V."/>
            <person name="Caskin T.P."/>
            <person name="Diamond M."/>
            <person name="Durham M.E."/>
            <person name="Foxe J.M."/>
            <person name="Go M."/>
            <person name="Henderson B.A."/>
            <person name="Jones I.B."/>
            <person name="McGettigan J.A."/>
            <person name="Micheletti S.J."/>
            <person name="Nasrallah M.E."/>
            <person name="Ortiz D."/>
            <person name="Piller C.R."/>
            <person name="Privatt S.R."/>
            <person name="Schneider S.L."/>
            <person name="Sharp S."/>
            <person name="Smith T.C."/>
            <person name="Stanton J.D."/>
            <person name="Ullery H.E."/>
            <person name="Wilson R.J."/>
            <person name="Serrano M.G."/>
            <person name="Buck G."/>
            <person name="Lee V."/>
            <person name="Wang Y."/>
            <person name="Carvalho R."/>
            <person name="Voegtly L."/>
            <person name="Shi R."/>
            <person name="Duckworth R."/>
            <person name="Johnson A."/>
            <person name="Loviza R."/>
            <person name="Walstead R."/>
            <person name="Shah Z."/>
            <person name="Kiflezghi M."/>
            <person name="Wade K."/>
            <person name="Ball S.L."/>
            <person name="Bradley K.W."/>
            <person name="Asai D.J."/>
            <person name="Bowman C.A."/>
            <person name="Russell D.A."/>
            <person name="Pope W.H."/>
            <person name="Jacobs-Sera D."/>
            <person name="Hendrix R.W."/>
            <person name="Hatfull G.F."/>
        </authorList>
    </citation>
    <scope>NUCLEOTIDE SEQUENCE [LARGE SCALE GENOMIC DNA]</scope>
    <source>
        <strain evidence="8 9">DSM 27648</strain>
    </source>
</reference>
<dbReference type="Pfam" id="PF02775">
    <property type="entry name" value="TPP_enzyme_C"/>
    <property type="match status" value="1"/>
</dbReference>
<evidence type="ECO:0000256" key="4">
    <source>
        <dbReference type="RuleBase" id="RU362132"/>
    </source>
</evidence>
<comment type="similarity">
    <text evidence="2 4">Belongs to the TPP enzyme family.</text>
</comment>
<dbReference type="GO" id="GO:0000287">
    <property type="term" value="F:magnesium ion binding"/>
    <property type="evidence" value="ECO:0007669"/>
    <property type="project" value="InterPro"/>
</dbReference>
<dbReference type="RefSeq" id="WP_146647296.1">
    <property type="nucleotide sequence ID" value="NZ_CP012333.1"/>
</dbReference>
<feature type="domain" description="Thiamine pyrophosphate enzyme N-terminal TPP-binding" evidence="7">
    <location>
        <begin position="20"/>
        <end position="130"/>
    </location>
</feature>
<sequence>MTISQSPPPGSVRPAPAPRVIDVFLKYLKAEGVNVVFGIPGGLLYPFFAVIESDPDMQLVMTKHEQGAAFMADGYARAGRRLSCCAGTAGPGATNLLTGVACAFADGVPMLVVTGQAASHALGKGAAQETSREDMDIVAMFRPVTKYSAMVISPESMAQHLRRALRLALTGRPGPVHLNVPVDLWEKPLHEAWFDPKTYRPDTRTFDRVAVQRAASLLMNAKRPILFAGAGVGTAVAEEHLRALAELLPARVATTPRGKGLFPEDHPLSLGVLGFAGHAAARETILGPNVDLLMTIGTSLNETATLNWAPALRKNRTFIQLDIDADRIGRNYPVDLALVGDAQTILVELVYHLHRSMREGGTIASQWDTAAPAKRVFSDGELRDSDRVPLTPQRWRKDFEEAVPNDATVFSDIGGHMLSNIHYLTMKDRQRFMINLGFGSMGHGTVAPIGAALAQPQHPTIAIIGDACFTMCGMDLVTAVEYEIPKLVWIVENNNMHGITWHASRALASGALSSVRYKRPLEVAAIARAMGLAAWIVDGPNQMQSTLRDALKVRGPSLIEVRVDPAVPPPIGDRVKSIAGFVDK</sequence>
<gene>
    <name evidence="8" type="ORF">AKJ09_02591</name>
</gene>
<dbReference type="GO" id="GO:0003984">
    <property type="term" value="F:acetolactate synthase activity"/>
    <property type="evidence" value="ECO:0007669"/>
    <property type="project" value="TreeGrafter"/>
</dbReference>
<dbReference type="PATRIC" id="fig|1391654.3.peg.2629"/>
<evidence type="ECO:0000313" key="9">
    <source>
        <dbReference type="Proteomes" id="UP000064967"/>
    </source>
</evidence>
<comment type="cofactor">
    <cofactor evidence="1">
        <name>thiamine diphosphate</name>
        <dbReference type="ChEBI" id="CHEBI:58937"/>
    </cofactor>
</comment>
<dbReference type="PROSITE" id="PS00187">
    <property type="entry name" value="TPP_ENZYMES"/>
    <property type="match status" value="1"/>
</dbReference>
<dbReference type="InterPro" id="IPR029035">
    <property type="entry name" value="DHS-like_NAD/FAD-binding_dom"/>
</dbReference>
<dbReference type="GO" id="GO:0009097">
    <property type="term" value="P:isoleucine biosynthetic process"/>
    <property type="evidence" value="ECO:0007669"/>
    <property type="project" value="TreeGrafter"/>
</dbReference>
<feature type="domain" description="Thiamine pyrophosphate enzyme central" evidence="5">
    <location>
        <begin position="211"/>
        <end position="349"/>
    </location>
</feature>
<evidence type="ECO:0000256" key="3">
    <source>
        <dbReference type="ARBA" id="ARBA00023052"/>
    </source>
</evidence>
<keyword evidence="3 4" id="KW-0786">Thiamine pyrophosphate</keyword>
<dbReference type="CDD" id="cd00568">
    <property type="entry name" value="TPP_enzymes"/>
    <property type="match status" value="1"/>
</dbReference>
<evidence type="ECO:0000259" key="5">
    <source>
        <dbReference type="Pfam" id="PF00205"/>
    </source>
</evidence>
<dbReference type="InterPro" id="IPR011766">
    <property type="entry name" value="TPP_enzyme_TPP-bd"/>
</dbReference>
<dbReference type="FunFam" id="3.40.50.970:FF:000007">
    <property type="entry name" value="Acetolactate synthase"/>
    <property type="match status" value="1"/>
</dbReference>
<dbReference type="Proteomes" id="UP000064967">
    <property type="component" value="Chromosome"/>
</dbReference>
<dbReference type="InterPro" id="IPR012000">
    <property type="entry name" value="Thiamin_PyroP_enz_cen_dom"/>
</dbReference>
<dbReference type="GO" id="GO:0030976">
    <property type="term" value="F:thiamine pyrophosphate binding"/>
    <property type="evidence" value="ECO:0007669"/>
    <property type="project" value="InterPro"/>
</dbReference>
<organism evidence="8 9">
    <name type="scientific">Labilithrix luteola</name>
    <dbReference type="NCBI Taxonomy" id="1391654"/>
    <lineage>
        <taxon>Bacteria</taxon>
        <taxon>Pseudomonadati</taxon>
        <taxon>Myxococcota</taxon>
        <taxon>Polyangia</taxon>
        <taxon>Polyangiales</taxon>
        <taxon>Labilitrichaceae</taxon>
        <taxon>Labilithrix</taxon>
    </lineage>
</organism>
<dbReference type="GO" id="GO:0050660">
    <property type="term" value="F:flavin adenine dinucleotide binding"/>
    <property type="evidence" value="ECO:0007669"/>
    <property type="project" value="TreeGrafter"/>
</dbReference>
<evidence type="ECO:0000256" key="2">
    <source>
        <dbReference type="ARBA" id="ARBA00007812"/>
    </source>
</evidence>